<dbReference type="InterPro" id="IPR015942">
    <property type="entry name" value="Asp/Glu/hydantoin_racemase"/>
</dbReference>
<dbReference type="Pfam" id="PF01177">
    <property type="entry name" value="Asp_Glu_race"/>
    <property type="match status" value="1"/>
</dbReference>
<protein>
    <submittedName>
        <fullName evidence="3">Aspartate racemase</fullName>
    </submittedName>
</protein>
<dbReference type="RefSeq" id="WP_058963894.1">
    <property type="nucleotide sequence ID" value="NZ_CABKVM010000015.1"/>
</dbReference>
<dbReference type="Proteomes" id="UP000295184">
    <property type="component" value="Unassembled WGS sequence"/>
</dbReference>
<dbReference type="PROSITE" id="PS00923">
    <property type="entry name" value="ASP_GLU_RACEMASE_1"/>
    <property type="match status" value="1"/>
</dbReference>
<keyword evidence="2" id="KW-0413">Isomerase</keyword>
<dbReference type="PANTHER" id="PTHR21198:SF7">
    <property type="entry name" value="ASPARTATE-GLUTAMATE RACEMASE FAMILY"/>
    <property type="match status" value="1"/>
</dbReference>
<name>A0A4R1QS85_9FIRM</name>
<evidence type="ECO:0000313" key="3">
    <source>
        <dbReference type="EMBL" id="TCL53704.1"/>
    </source>
</evidence>
<comment type="caution">
    <text evidence="3">The sequence shown here is derived from an EMBL/GenBank/DDBJ whole genome shotgun (WGS) entry which is preliminary data.</text>
</comment>
<accession>A0A4R1QS85</accession>
<dbReference type="OrthoDB" id="9803739at2"/>
<reference evidence="3 4" key="1">
    <citation type="submission" date="2019-03" db="EMBL/GenBank/DDBJ databases">
        <title>Genomic Encyclopedia of Type Strains, Phase IV (KMG-IV): sequencing the most valuable type-strain genomes for metagenomic binning, comparative biology and taxonomic classification.</title>
        <authorList>
            <person name="Goeker M."/>
        </authorList>
    </citation>
    <scope>NUCLEOTIDE SEQUENCE [LARGE SCALE GENOMIC DNA]</scope>
    <source>
        <strain evidence="3 4">DSM 100451</strain>
    </source>
</reference>
<dbReference type="InterPro" id="IPR001920">
    <property type="entry name" value="Asp/Glu_race"/>
</dbReference>
<dbReference type="EMBL" id="SLUM01000028">
    <property type="protein sequence ID" value="TCL53704.1"/>
    <property type="molecule type" value="Genomic_DNA"/>
</dbReference>
<dbReference type="NCBIfam" id="TIGR00035">
    <property type="entry name" value="asp_race"/>
    <property type="match status" value="1"/>
</dbReference>
<dbReference type="GeneID" id="97381710"/>
<evidence type="ECO:0000256" key="1">
    <source>
        <dbReference type="ARBA" id="ARBA00007847"/>
    </source>
</evidence>
<evidence type="ECO:0000313" key="4">
    <source>
        <dbReference type="Proteomes" id="UP000295184"/>
    </source>
</evidence>
<dbReference type="AlphaFoldDB" id="A0A4R1QS85"/>
<comment type="similarity">
    <text evidence="1">Belongs to the aspartate/glutamate racemases family.</text>
</comment>
<dbReference type="Gene3D" id="3.40.50.1860">
    <property type="match status" value="2"/>
</dbReference>
<dbReference type="STRING" id="1650663.GCA_001486665_01424"/>
<dbReference type="GO" id="GO:0047661">
    <property type="term" value="F:amino-acid racemase activity"/>
    <property type="evidence" value="ECO:0007669"/>
    <property type="project" value="InterPro"/>
</dbReference>
<evidence type="ECO:0000256" key="2">
    <source>
        <dbReference type="ARBA" id="ARBA00023235"/>
    </source>
</evidence>
<dbReference type="InterPro" id="IPR018187">
    <property type="entry name" value="Asp/Glu_racemase_AS_1"/>
</dbReference>
<gene>
    <name evidence="3" type="ORF">EDD77_12826</name>
</gene>
<sequence length="236" mass="26059">MQNEHPVLGILGGLGPMSTVYFYQMLTEHTPAQCDQDHLDIVISSRASTPDRTAYILGESEDDPFAQMERDAEMLVKYGATILAIPCNTAHYFYDRLARSLPVPILNMVRLTVQHAKAQGCTRLGILATSGTVGSCTYQRMCRAEGIDFAIPSLPRQTQLMNIIYDQIKKGQRADMKIFMEIAAELRAAGCEKAVLGCTELSLIKRDEGLDDFFIDSTEVLAEETLLACGKTPIGF</sequence>
<dbReference type="PANTHER" id="PTHR21198">
    <property type="entry name" value="GLUTAMATE RACEMASE"/>
    <property type="match status" value="1"/>
</dbReference>
<dbReference type="SUPFAM" id="SSF53681">
    <property type="entry name" value="Aspartate/glutamate racemase"/>
    <property type="match status" value="2"/>
</dbReference>
<organism evidence="3 4">
    <name type="scientific">Allofournierella massiliensis</name>
    <dbReference type="NCBI Taxonomy" id="1650663"/>
    <lineage>
        <taxon>Bacteria</taxon>
        <taxon>Bacillati</taxon>
        <taxon>Bacillota</taxon>
        <taxon>Clostridia</taxon>
        <taxon>Eubacteriales</taxon>
        <taxon>Oscillospiraceae</taxon>
        <taxon>Allofournierella</taxon>
    </lineage>
</organism>
<proteinExistence type="inferred from homology"/>
<dbReference type="InterPro" id="IPR004380">
    <property type="entry name" value="Asp_race"/>
</dbReference>